<dbReference type="RefSeq" id="WP_040420958.1">
    <property type="nucleotide sequence ID" value="NZ_LT629765.1"/>
</dbReference>
<dbReference type="InterPro" id="IPR024537">
    <property type="entry name" value="DUF3322"/>
</dbReference>
<evidence type="ECO:0000259" key="2">
    <source>
        <dbReference type="Pfam" id="PF11795"/>
    </source>
</evidence>
<sequence length="366" mass="41221">MKTPREVRARAATFYSRNHRAWLGGEFTGLTINLQPPTGRAAERDDGLSVRSWIDEWNRSTIPSVWEDKKLGYLGTYSLPARVELNNPAAAARVAGEERHWSRINTVLDHVCEELGDDVRSPLIGRLAAWEVWDDATVNQYIEVISWLRTHDPTDYYIRELPIFGVDTKWLESRRAVVEAVAGPLQFRPKPQMVELRTLDSAGAARHWACPVTDIGGLPAEKVLIVENHQTFLALPKLDSTVAVFGGGLHAHTLAAQLPGLAEADVLYWGDLDSHGLYILDIVRRYLPRARSVLMDIDTARDHEDLAVEEPQPSRFTPRLLTPAETLTLEFLRGRSAGGCLRIEQERIVFDYAVQRLRQAVQGEYS</sequence>
<reference evidence="3 4" key="1">
    <citation type="submission" date="2016-10" db="EMBL/GenBank/DDBJ databases">
        <authorList>
            <person name="de Groot N.N."/>
        </authorList>
    </citation>
    <scope>NUCLEOTIDE SEQUENCE [LARGE SCALE GENOMIC DNA]</scope>
    <source>
        <strain evidence="3 4">DSM 45434</strain>
    </source>
</reference>
<feature type="domain" description="DUF3322" evidence="2">
    <location>
        <begin position="4"/>
        <end position="181"/>
    </location>
</feature>
<feature type="domain" description="Wadjet protein JetD C-terminal" evidence="1">
    <location>
        <begin position="190"/>
        <end position="356"/>
    </location>
</feature>
<dbReference type="eggNOG" id="COG4924">
    <property type="taxonomic scope" value="Bacteria"/>
</dbReference>
<dbReference type="Pfam" id="PF09983">
    <property type="entry name" value="JetD_C"/>
    <property type="match status" value="1"/>
</dbReference>
<protein>
    <recommendedName>
        <fullName evidence="5">Wadjet protein JetD C-terminal domain-containing protein</fullName>
    </recommendedName>
</protein>
<keyword evidence="4" id="KW-1185">Reference proteome</keyword>
<proteinExistence type="predicted"/>
<evidence type="ECO:0000313" key="3">
    <source>
        <dbReference type="EMBL" id="SDS73485.1"/>
    </source>
</evidence>
<dbReference type="InterPro" id="IPR024534">
    <property type="entry name" value="JetD_C"/>
</dbReference>
<dbReference type="Pfam" id="PF11795">
    <property type="entry name" value="DUF3322"/>
    <property type="match status" value="1"/>
</dbReference>
<name>A0A1H1ULY2_9CORY</name>
<organism evidence="3 4">
    <name type="scientific">Corynebacterium timonense</name>
    <dbReference type="NCBI Taxonomy" id="441500"/>
    <lineage>
        <taxon>Bacteria</taxon>
        <taxon>Bacillati</taxon>
        <taxon>Actinomycetota</taxon>
        <taxon>Actinomycetes</taxon>
        <taxon>Mycobacteriales</taxon>
        <taxon>Corynebacteriaceae</taxon>
        <taxon>Corynebacterium</taxon>
    </lineage>
</organism>
<dbReference type="OrthoDB" id="322908at2"/>
<dbReference type="Proteomes" id="UP000182237">
    <property type="component" value="Chromosome I"/>
</dbReference>
<evidence type="ECO:0000259" key="1">
    <source>
        <dbReference type="Pfam" id="PF09983"/>
    </source>
</evidence>
<accession>A0A1H1ULY2</accession>
<evidence type="ECO:0000313" key="4">
    <source>
        <dbReference type="Proteomes" id="UP000182237"/>
    </source>
</evidence>
<evidence type="ECO:0008006" key="5">
    <source>
        <dbReference type="Google" id="ProtNLM"/>
    </source>
</evidence>
<dbReference type="AlphaFoldDB" id="A0A1H1ULY2"/>
<dbReference type="STRING" id="1203190.GCA_000312345_00669"/>
<dbReference type="EMBL" id="LT629765">
    <property type="protein sequence ID" value="SDS73485.1"/>
    <property type="molecule type" value="Genomic_DNA"/>
</dbReference>
<gene>
    <name evidence="3" type="ORF">SAMN04488539_2276</name>
</gene>